<dbReference type="InterPro" id="IPR011990">
    <property type="entry name" value="TPR-like_helical_dom_sf"/>
</dbReference>
<dbReference type="SUPFAM" id="SSF48452">
    <property type="entry name" value="TPR-like"/>
    <property type="match status" value="1"/>
</dbReference>
<dbReference type="InterPro" id="IPR045551">
    <property type="entry name" value="bpX3"/>
</dbReference>
<organism evidence="2 3">
    <name type="scientific">Chitinophaga qingshengii</name>
    <dbReference type="NCBI Taxonomy" id="1569794"/>
    <lineage>
        <taxon>Bacteria</taxon>
        <taxon>Pseudomonadati</taxon>
        <taxon>Bacteroidota</taxon>
        <taxon>Chitinophagia</taxon>
        <taxon>Chitinophagales</taxon>
        <taxon>Chitinophagaceae</taxon>
        <taxon>Chitinophaga</taxon>
    </lineage>
</organism>
<protein>
    <recommendedName>
        <fullName evidence="1">MoxR-vWA-beta-propeller ternary system domain-containing protein</fullName>
    </recommendedName>
</protein>
<reference evidence="2 3" key="1">
    <citation type="submission" date="2020-09" db="EMBL/GenBank/DDBJ databases">
        <title>Genome sequences of type strains of Chitinophaga qingshengii and Chitinophaga varians.</title>
        <authorList>
            <person name="Kittiwongwattana C."/>
        </authorList>
    </citation>
    <scope>NUCLEOTIDE SEQUENCE [LARGE SCALE GENOMIC DNA]</scope>
    <source>
        <strain evidence="2 3">JCM 30026</strain>
    </source>
</reference>
<feature type="domain" description="MoxR-vWA-beta-propeller ternary system" evidence="1">
    <location>
        <begin position="7"/>
        <end position="174"/>
    </location>
</feature>
<evidence type="ECO:0000259" key="1">
    <source>
        <dbReference type="Pfam" id="PF19919"/>
    </source>
</evidence>
<sequence>MNLTVGLQYQDNAPQPAIAAAFVYGHSAAVWMEEISRWQLPMEQLTALAVPQRDSAATAGLLVLFNGVVPPFPERLQHPYQRLRRLFIPVNAVLTPAMTDDERKNLLIWDWQLFHPVLGFTGFHQEQLISLSSLLTLPAPLPGDWEQARMGTFPAPSLQRISLEVVTLESIFTDIQQQIGRLSPENIAPAAPEPENNSLLNKARSIFSALFKPGTSPEVSPDEQRRRALDRLQALFDIDFNKALEYAIPLGDAYASRGSVANEGTSLSRQDTDFSLGKLGGGQPVDYWNLSGYKERLREKYQIAAHRATQAGDYRKAAYIYAHLLNDFCRAAQVLEKGGFYREAAVLYTDHLKDDKAAAEVLEKGGFLEEAIPLYIKTTQYEKAGDLLIQLHRHAAAMEQYQSVIDGAVKQEDYPFAANIALHKMQDKEKAGEYLLTSWHKKIAPQQSLRQYFQLQDDSQLQQTINDIYHHHTAAGQETDLLAVLKTLTIPHPDPAIRDTGVEIVYDMASKKNKFLSYLRDFIPDDLLLWKDIKRYTRHTPASSTTIPARRVVQFAKDIKWQSGVRLPRQMVFLGHRGNQLYLLNYNMADKSELILLKETKSTPPPITMIVDPGREDYVLLLSNDLSSVNRKTIRPGDSTQDFISVEMPAWTPGSILAAQLKGSKVMMLHNADGALHLASYLMFEQKWHTTDCHTGNQPIKMEFRRGRVQETFSYQGCYYFFSGYNLFRCNHAGETESFGQGNKVLSMSPSFTPDSLKLAIATTDGVRVLLFTGSSLSAQSTYIIKPATYDTVMTWLPGSLLAIGTEQRVEIYRISGSQASTALVAELHLTATVKAILLMPQPAQIGVLDEAGLFSIFDLKL</sequence>
<evidence type="ECO:0000313" key="2">
    <source>
        <dbReference type="EMBL" id="MBC9930219.1"/>
    </source>
</evidence>
<name>A0ABR7TMC9_9BACT</name>
<dbReference type="EMBL" id="JACVFC010000001">
    <property type="protein sequence ID" value="MBC9930219.1"/>
    <property type="molecule type" value="Genomic_DNA"/>
</dbReference>
<dbReference type="RefSeq" id="WP_188087302.1">
    <property type="nucleotide sequence ID" value="NZ_JACVFC010000001.1"/>
</dbReference>
<dbReference type="Pfam" id="PF19919">
    <property type="entry name" value="bpX3"/>
    <property type="match status" value="1"/>
</dbReference>
<keyword evidence="3" id="KW-1185">Reference proteome</keyword>
<dbReference type="Proteomes" id="UP000659124">
    <property type="component" value="Unassembled WGS sequence"/>
</dbReference>
<evidence type="ECO:0000313" key="3">
    <source>
        <dbReference type="Proteomes" id="UP000659124"/>
    </source>
</evidence>
<comment type="caution">
    <text evidence="2">The sequence shown here is derived from an EMBL/GenBank/DDBJ whole genome shotgun (WGS) entry which is preliminary data.</text>
</comment>
<proteinExistence type="predicted"/>
<gene>
    <name evidence="2" type="ORF">ICL07_07510</name>
</gene>
<accession>A0ABR7TMC9</accession>